<evidence type="ECO:0000256" key="1">
    <source>
        <dbReference type="SAM" id="MobiDB-lite"/>
    </source>
</evidence>
<feature type="compositionally biased region" description="Basic and acidic residues" evidence="1">
    <location>
        <begin position="74"/>
        <end position="91"/>
    </location>
</feature>
<feature type="compositionally biased region" description="Basic residues" evidence="1">
    <location>
        <begin position="64"/>
        <end position="73"/>
    </location>
</feature>
<name>A0A6A4TRR7_SCOMX</name>
<feature type="compositionally biased region" description="Basic and acidic residues" evidence="1">
    <location>
        <begin position="53"/>
        <end position="63"/>
    </location>
</feature>
<dbReference type="Proteomes" id="UP000438429">
    <property type="component" value="Unassembled WGS sequence"/>
</dbReference>
<comment type="caution">
    <text evidence="2">The sequence shown here is derived from an EMBL/GenBank/DDBJ whole genome shotgun (WGS) entry which is preliminary data.</text>
</comment>
<protein>
    <submittedName>
        <fullName evidence="2">Uncharacterized protein</fullName>
    </submittedName>
</protein>
<dbReference type="AlphaFoldDB" id="A0A6A4TRR7"/>
<gene>
    <name evidence="2" type="ORF">F2P81_001232</name>
</gene>
<accession>A0A6A4TRR7</accession>
<reference evidence="2 3" key="1">
    <citation type="submission" date="2019-06" db="EMBL/GenBank/DDBJ databases">
        <title>Draft genomes of female and male turbot (Scophthalmus maximus).</title>
        <authorList>
            <person name="Xu H."/>
            <person name="Xu X.-W."/>
            <person name="Shao C."/>
            <person name="Chen S."/>
        </authorList>
    </citation>
    <scope>NUCLEOTIDE SEQUENCE [LARGE SCALE GENOMIC DNA]</scope>
    <source>
        <strain evidence="2">Ysfricsl-2016a</strain>
        <tissue evidence="2">Blood</tissue>
    </source>
</reference>
<feature type="compositionally biased region" description="Acidic residues" evidence="1">
    <location>
        <begin position="1"/>
        <end position="17"/>
    </location>
</feature>
<sequence length="148" mass="17412">MSPGEEEEEEEEEEEDDATQRDRCTVMQDQRKCNNSMEPWLRGEKVPTVYKKNNGERERERRGNERRRRRRRRNQEETSDARSSSSREQHPRISPRPHNRSWVTALPRVPGCSDTTLAQSEIASGLNEALPRHVPSDVMRLPLRFSFP</sequence>
<evidence type="ECO:0000313" key="3">
    <source>
        <dbReference type="Proteomes" id="UP000438429"/>
    </source>
</evidence>
<evidence type="ECO:0000313" key="2">
    <source>
        <dbReference type="EMBL" id="KAF0047599.1"/>
    </source>
</evidence>
<organism evidence="2 3">
    <name type="scientific">Scophthalmus maximus</name>
    <name type="common">Turbot</name>
    <name type="synonym">Psetta maxima</name>
    <dbReference type="NCBI Taxonomy" id="52904"/>
    <lineage>
        <taxon>Eukaryota</taxon>
        <taxon>Metazoa</taxon>
        <taxon>Chordata</taxon>
        <taxon>Craniata</taxon>
        <taxon>Vertebrata</taxon>
        <taxon>Euteleostomi</taxon>
        <taxon>Actinopterygii</taxon>
        <taxon>Neopterygii</taxon>
        <taxon>Teleostei</taxon>
        <taxon>Neoteleostei</taxon>
        <taxon>Acanthomorphata</taxon>
        <taxon>Carangaria</taxon>
        <taxon>Pleuronectiformes</taxon>
        <taxon>Pleuronectoidei</taxon>
        <taxon>Scophthalmidae</taxon>
        <taxon>Scophthalmus</taxon>
    </lineage>
</organism>
<feature type="region of interest" description="Disordered" evidence="1">
    <location>
        <begin position="1"/>
        <end position="107"/>
    </location>
</feature>
<dbReference type="EMBL" id="VEVO01000001">
    <property type="protein sequence ID" value="KAF0047599.1"/>
    <property type="molecule type" value="Genomic_DNA"/>
</dbReference>
<feature type="compositionally biased region" description="Basic and acidic residues" evidence="1">
    <location>
        <begin position="18"/>
        <end position="32"/>
    </location>
</feature>
<proteinExistence type="predicted"/>